<organism evidence="1 2">
    <name type="scientific">Ambrosiozyma monospora</name>
    <name type="common">Yeast</name>
    <name type="synonym">Endomycopsis monosporus</name>
    <dbReference type="NCBI Taxonomy" id="43982"/>
    <lineage>
        <taxon>Eukaryota</taxon>
        <taxon>Fungi</taxon>
        <taxon>Dikarya</taxon>
        <taxon>Ascomycota</taxon>
        <taxon>Saccharomycotina</taxon>
        <taxon>Pichiomycetes</taxon>
        <taxon>Pichiales</taxon>
        <taxon>Pichiaceae</taxon>
        <taxon>Ambrosiozyma</taxon>
    </lineage>
</organism>
<dbReference type="Proteomes" id="UP001165064">
    <property type="component" value="Unassembled WGS sequence"/>
</dbReference>
<keyword evidence="2" id="KW-1185">Reference proteome</keyword>
<gene>
    <name evidence="1" type="ORF">Amon02_000575800</name>
</gene>
<sequence length="71" mass="8180">MKRWYDSYRSDGSYSGFKRIRVSILNFLATASIPVIVQSLLDFNSSRHQVTSAFTKLQFTPHTDKFGINAY</sequence>
<comment type="caution">
    <text evidence="1">The sequence shown here is derived from an EMBL/GenBank/DDBJ whole genome shotgun (WGS) entry which is preliminary data.</text>
</comment>
<protein>
    <submittedName>
        <fullName evidence="1">Unnamed protein product</fullName>
    </submittedName>
</protein>
<evidence type="ECO:0000313" key="2">
    <source>
        <dbReference type="Proteomes" id="UP001165064"/>
    </source>
</evidence>
<accession>A0ACB5T7Q6</accession>
<evidence type="ECO:0000313" key="1">
    <source>
        <dbReference type="EMBL" id="GME82803.1"/>
    </source>
</evidence>
<name>A0ACB5T7Q6_AMBMO</name>
<proteinExistence type="predicted"/>
<dbReference type="EMBL" id="BSXS01004331">
    <property type="protein sequence ID" value="GME82803.1"/>
    <property type="molecule type" value="Genomic_DNA"/>
</dbReference>
<reference evidence="1" key="1">
    <citation type="submission" date="2023-04" db="EMBL/GenBank/DDBJ databases">
        <title>Ambrosiozyma monospora NBRC 10751.</title>
        <authorList>
            <person name="Ichikawa N."/>
            <person name="Sato H."/>
            <person name="Tonouchi N."/>
        </authorList>
    </citation>
    <scope>NUCLEOTIDE SEQUENCE</scope>
    <source>
        <strain evidence="1">NBRC 10751</strain>
    </source>
</reference>